<dbReference type="EMBL" id="CP036426">
    <property type="protein sequence ID" value="QDV37600.1"/>
    <property type="molecule type" value="Genomic_DNA"/>
</dbReference>
<dbReference type="Proteomes" id="UP000317835">
    <property type="component" value="Chromosome"/>
</dbReference>
<evidence type="ECO:0000256" key="1">
    <source>
        <dbReference type="SAM" id="MobiDB-lite"/>
    </source>
</evidence>
<accession>A0A518H9S6</accession>
<dbReference type="KEGG" id="tpla:ElP_55400"/>
<dbReference type="RefSeq" id="WP_145275571.1">
    <property type="nucleotide sequence ID" value="NZ_CP036426.1"/>
</dbReference>
<organism evidence="2 3">
    <name type="scientific">Tautonia plasticadhaerens</name>
    <dbReference type="NCBI Taxonomy" id="2527974"/>
    <lineage>
        <taxon>Bacteria</taxon>
        <taxon>Pseudomonadati</taxon>
        <taxon>Planctomycetota</taxon>
        <taxon>Planctomycetia</taxon>
        <taxon>Isosphaerales</taxon>
        <taxon>Isosphaeraceae</taxon>
        <taxon>Tautonia</taxon>
    </lineage>
</organism>
<evidence type="ECO:0000313" key="2">
    <source>
        <dbReference type="EMBL" id="QDV37600.1"/>
    </source>
</evidence>
<sequence length="227" mass="24810">MSSRRAQKDARKRPHTKNIPSLSPIPYPADQAQIAEAAHRAVCEVTGTDGFGKCLAYAVAGYALLGDAGYMIQAGTLTIVADPSNPAGAGLIRMDASNGGFDRGEYHAWLARQVGHRVEVVDLAARHYRRYVNEVNPVSDAITLPGGGALWVIDRTEDRIRWTRPGEPPTFVWTEDGHAEGLAYFMPDVEACLSAWSVVARDPMFHHLRESARRHMAALTPDSLHVA</sequence>
<evidence type="ECO:0000313" key="3">
    <source>
        <dbReference type="Proteomes" id="UP000317835"/>
    </source>
</evidence>
<name>A0A518H9S6_9BACT</name>
<protein>
    <submittedName>
        <fullName evidence="2">Uncharacterized protein</fullName>
    </submittedName>
</protein>
<dbReference type="AlphaFoldDB" id="A0A518H9S6"/>
<feature type="region of interest" description="Disordered" evidence="1">
    <location>
        <begin position="1"/>
        <end position="24"/>
    </location>
</feature>
<reference evidence="2 3" key="1">
    <citation type="submission" date="2019-02" db="EMBL/GenBank/DDBJ databases">
        <title>Deep-cultivation of Planctomycetes and their phenomic and genomic characterization uncovers novel biology.</title>
        <authorList>
            <person name="Wiegand S."/>
            <person name="Jogler M."/>
            <person name="Boedeker C."/>
            <person name="Pinto D."/>
            <person name="Vollmers J."/>
            <person name="Rivas-Marin E."/>
            <person name="Kohn T."/>
            <person name="Peeters S.H."/>
            <person name="Heuer A."/>
            <person name="Rast P."/>
            <person name="Oberbeckmann S."/>
            <person name="Bunk B."/>
            <person name="Jeske O."/>
            <person name="Meyerdierks A."/>
            <person name="Storesund J.E."/>
            <person name="Kallscheuer N."/>
            <person name="Luecker S."/>
            <person name="Lage O.M."/>
            <person name="Pohl T."/>
            <person name="Merkel B.J."/>
            <person name="Hornburger P."/>
            <person name="Mueller R.-W."/>
            <person name="Bruemmer F."/>
            <person name="Labrenz M."/>
            <person name="Spormann A.M."/>
            <person name="Op den Camp H."/>
            <person name="Overmann J."/>
            <person name="Amann R."/>
            <person name="Jetten M.S.M."/>
            <person name="Mascher T."/>
            <person name="Medema M.H."/>
            <person name="Devos D.P."/>
            <person name="Kaster A.-K."/>
            <person name="Ovreas L."/>
            <person name="Rohde M."/>
            <person name="Galperin M.Y."/>
            <person name="Jogler C."/>
        </authorList>
    </citation>
    <scope>NUCLEOTIDE SEQUENCE [LARGE SCALE GENOMIC DNA]</scope>
    <source>
        <strain evidence="2 3">ElP</strain>
    </source>
</reference>
<keyword evidence="3" id="KW-1185">Reference proteome</keyword>
<dbReference type="OrthoDB" id="8774522at2"/>
<gene>
    <name evidence="2" type="ORF">ElP_55400</name>
</gene>
<proteinExistence type="predicted"/>